<accession>A0A8R1E6X4</accession>
<dbReference type="Proteomes" id="UP000005237">
    <property type="component" value="Unassembled WGS sequence"/>
</dbReference>
<proteinExistence type="predicted"/>
<dbReference type="AlphaFoldDB" id="A0A8R1E6X4"/>
<organism evidence="2 3">
    <name type="scientific">Caenorhabditis japonica</name>
    <dbReference type="NCBI Taxonomy" id="281687"/>
    <lineage>
        <taxon>Eukaryota</taxon>
        <taxon>Metazoa</taxon>
        <taxon>Ecdysozoa</taxon>
        <taxon>Nematoda</taxon>
        <taxon>Chromadorea</taxon>
        <taxon>Rhabditida</taxon>
        <taxon>Rhabditina</taxon>
        <taxon>Rhabditomorpha</taxon>
        <taxon>Rhabditoidea</taxon>
        <taxon>Rhabditidae</taxon>
        <taxon>Peloderinae</taxon>
        <taxon>Caenorhabditis</taxon>
    </lineage>
</organism>
<keyword evidence="3" id="KW-1185">Reference proteome</keyword>
<protein>
    <submittedName>
        <fullName evidence="2">Uncharacterized protein</fullName>
    </submittedName>
</protein>
<evidence type="ECO:0000256" key="1">
    <source>
        <dbReference type="SAM" id="MobiDB-lite"/>
    </source>
</evidence>
<reference evidence="3" key="1">
    <citation type="submission" date="2010-08" db="EMBL/GenBank/DDBJ databases">
        <authorList>
            <consortium name="Caenorhabditis japonica Sequencing Consortium"/>
            <person name="Wilson R.K."/>
        </authorList>
    </citation>
    <scope>NUCLEOTIDE SEQUENCE [LARGE SCALE GENOMIC DNA]</scope>
    <source>
        <strain evidence="3">DF5081</strain>
    </source>
</reference>
<feature type="region of interest" description="Disordered" evidence="1">
    <location>
        <begin position="1"/>
        <end position="29"/>
    </location>
</feature>
<feature type="compositionally biased region" description="Basic residues" evidence="1">
    <location>
        <begin position="8"/>
        <end position="18"/>
    </location>
</feature>
<sequence length="45" mass="4914">METLTKPGKTKPGKTKPGKKSDKTWEEAPPPFAAAARCFVLEVLK</sequence>
<dbReference type="EnsemblMetazoa" id="CJA21189.1">
    <property type="protein sequence ID" value="CJA21189.1"/>
    <property type="gene ID" value="WBGene00176761"/>
</dbReference>
<evidence type="ECO:0000313" key="2">
    <source>
        <dbReference type="EnsemblMetazoa" id="CJA21189.1"/>
    </source>
</evidence>
<reference evidence="2" key="2">
    <citation type="submission" date="2022-06" db="UniProtKB">
        <authorList>
            <consortium name="EnsemblMetazoa"/>
        </authorList>
    </citation>
    <scope>IDENTIFICATION</scope>
    <source>
        <strain evidence="2">DF5081</strain>
    </source>
</reference>
<evidence type="ECO:0000313" key="3">
    <source>
        <dbReference type="Proteomes" id="UP000005237"/>
    </source>
</evidence>
<name>A0A8R1E6X4_CAEJA</name>